<dbReference type="PATRIC" id="fig|1619011.3.peg.390"/>
<keyword evidence="2" id="KW-0689">Ribosomal protein</keyword>
<proteinExistence type="inferred from homology"/>
<organism evidence="5 6">
    <name type="scientific">Candidatus Wolfebacteria bacterium GW2011_GWC1_43_10</name>
    <dbReference type="NCBI Taxonomy" id="1619011"/>
    <lineage>
        <taxon>Bacteria</taxon>
        <taxon>Candidatus Wolfeibacteriota</taxon>
    </lineage>
</organism>
<dbReference type="GO" id="GO:0005840">
    <property type="term" value="C:ribosome"/>
    <property type="evidence" value="ECO:0007669"/>
    <property type="project" value="UniProtKB-KW"/>
</dbReference>
<keyword evidence="3" id="KW-0687">Ribonucleoprotein</keyword>
<dbReference type="Proteomes" id="UP000034810">
    <property type="component" value="Unassembled WGS sequence"/>
</dbReference>
<evidence type="ECO:0000256" key="3">
    <source>
        <dbReference type="ARBA" id="ARBA00023274"/>
    </source>
</evidence>
<dbReference type="InterPro" id="IPR012340">
    <property type="entry name" value="NA-bd_OB-fold"/>
</dbReference>
<dbReference type="PANTHER" id="PTHR10724">
    <property type="entry name" value="30S RIBOSOMAL PROTEIN S1"/>
    <property type="match status" value="1"/>
</dbReference>
<dbReference type="AlphaFoldDB" id="A0A0G1CAR9"/>
<dbReference type="PANTHER" id="PTHR10724:SF7">
    <property type="entry name" value="SMALL RIBOSOMAL SUBUNIT PROTEIN BS1C"/>
    <property type="match status" value="1"/>
</dbReference>
<dbReference type="SUPFAM" id="SSF50249">
    <property type="entry name" value="Nucleic acid-binding proteins"/>
    <property type="match status" value="4"/>
</dbReference>
<dbReference type="PROSITE" id="PS50126">
    <property type="entry name" value="S1"/>
    <property type="match status" value="3"/>
</dbReference>
<comment type="similarity">
    <text evidence="1">Belongs to the bacterial ribosomal protein bS1 family.</text>
</comment>
<feature type="domain" description="S1 motif" evidence="4">
    <location>
        <begin position="299"/>
        <end position="366"/>
    </location>
</feature>
<dbReference type="Pfam" id="PF00575">
    <property type="entry name" value="S1"/>
    <property type="match status" value="3"/>
</dbReference>
<dbReference type="GO" id="GO:1990904">
    <property type="term" value="C:ribonucleoprotein complex"/>
    <property type="evidence" value="ECO:0007669"/>
    <property type="project" value="UniProtKB-KW"/>
</dbReference>
<dbReference type="EMBL" id="LCFA01000009">
    <property type="protein sequence ID" value="KKS82524.1"/>
    <property type="molecule type" value="Genomic_DNA"/>
</dbReference>
<dbReference type="SMART" id="SM00316">
    <property type="entry name" value="S1"/>
    <property type="match status" value="4"/>
</dbReference>
<accession>A0A0G1CAR9</accession>
<comment type="caution">
    <text evidence="5">The sequence shown here is derived from an EMBL/GenBank/DDBJ whole genome shotgun (WGS) entry which is preliminary data.</text>
</comment>
<evidence type="ECO:0000256" key="1">
    <source>
        <dbReference type="ARBA" id="ARBA00006767"/>
    </source>
</evidence>
<dbReference type="CDD" id="cd00164">
    <property type="entry name" value="S1_like"/>
    <property type="match status" value="1"/>
</dbReference>
<dbReference type="CDD" id="cd04465">
    <property type="entry name" value="S1_RPS1_repeat_ec2_hs2"/>
    <property type="match status" value="1"/>
</dbReference>
<dbReference type="GO" id="GO:0003729">
    <property type="term" value="F:mRNA binding"/>
    <property type="evidence" value="ECO:0007669"/>
    <property type="project" value="TreeGrafter"/>
</dbReference>
<dbReference type="GO" id="GO:0006412">
    <property type="term" value="P:translation"/>
    <property type="evidence" value="ECO:0007669"/>
    <property type="project" value="TreeGrafter"/>
</dbReference>
<evidence type="ECO:0000313" key="5">
    <source>
        <dbReference type="EMBL" id="KKS82524.1"/>
    </source>
</evidence>
<dbReference type="Gene3D" id="2.40.50.140">
    <property type="entry name" value="Nucleic acid-binding proteins"/>
    <property type="match status" value="4"/>
</dbReference>
<evidence type="ECO:0000259" key="4">
    <source>
        <dbReference type="PROSITE" id="PS50126"/>
    </source>
</evidence>
<evidence type="ECO:0000313" key="6">
    <source>
        <dbReference type="Proteomes" id="UP000034810"/>
    </source>
</evidence>
<feature type="domain" description="S1 motif" evidence="4">
    <location>
        <begin position="213"/>
        <end position="282"/>
    </location>
</feature>
<protein>
    <submittedName>
        <fullName evidence="5">RNA binding S1 domain protein</fullName>
    </submittedName>
</protein>
<evidence type="ECO:0000256" key="2">
    <source>
        <dbReference type="ARBA" id="ARBA00022980"/>
    </source>
</evidence>
<feature type="domain" description="S1 motif" evidence="4">
    <location>
        <begin position="118"/>
        <end position="196"/>
    </location>
</feature>
<dbReference type="GO" id="GO:0003735">
    <property type="term" value="F:structural constituent of ribosome"/>
    <property type="evidence" value="ECO:0007669"/>
    <property type="project" value="TreeGrafter"/>
</dbReference>
<dbReference type="InterPro" id="IPR003029">
    <property type="entry name" value="S1_domain"/>
</dbReference>
<name>A0A0G1CAR9_9BACT</name>
<dbReference type="InterPro" id="IPR050437">
    <property type="entry name" value="Ribos_protein_bS1-like"/>
</dbReference>
<sequence length="367" mass="40839">MTNIKSSEETKKSHPLAGILKNNPQLIVPVKESDSFEAELLARDGRRAFFDLDGKGTGILFGSEFLNAKDILKGVDVGEKCTVTVTGPENEDGYFEVSLLKALWQQNWQEVKKLKEAGETAMVKIAGANTGGLMAELYGIKAFIPVSQLSAQNYPHVEDGDKNKILDELKKMIGKDMEVKVLDFNPRAEKLILSEREVTGEEVKKTLEKYKEGDVVEVIVSGVADFGVFVKFTDDPNIEGLVHISEIDHKLIDSPKEVVKVNDSLKAKIIEVKNGRVSLSLKALKPNPWDEAGKYFALDQEVKGTIVKINPFGALVYLGHDLQGLIHISEFESQEKMKVALEIGKEYDFVVSQLKPEEKRIILKLKK</sequence>
<reference evidence="5 6" key="1">
    <citation type="journal article" date="2015" name="Nature">
        <title>rRNA introns, odd ribosomes, and small enigmatic genomes across a large radiation of phyla.</title>
        <authorList>
            <person name="Brown C.T."/>
            <person name="Hug L.A."/>
            <person name="Thomas B.C."/>
            <person name="Sharon I."/>
            <person name="Castelle C.J."/>
            <person name="Singh A."/>
            <person name="Wilkins M.J."/>
            <person name="Williams K.H."/>
            <person name="Banfield J.F."/>
        </authorList>
    </citation>
    <scope>NUCLEOTIDE SEQUENCE [LARGE SCALE GENOMIC DNA]</scope>
</reference>
<gene>
    <name evidence="5" type="ORF">UV58_C0009G0006</name>
</gene>